<dbReference type="GO" id="GO:0047782">
    <property type="term" value="F:coniferin beta-glucosidase activity"/>
    <property type="evidence" value="ECO:0007669"/>
    <property type="project" value="UniProtKB-ARBA"/>
</dbReference>
<accession>A0A9W7IF00</accession>
<reference evidence="8" key="1">
    <citation type="submission" date="2023-05" db="EMBL/GenBank/DDBJ databases">
        <title>Genome and transcriptome analyses reveal genes involved in the formation of fine ridges on petal epidermal cells in Hibiscus trionum.</title>
        <authorList>
            <person name="Koshimizu S."/>
            <person name="Masuda S."/>
            <person name="Ishii T."/>
            <person name="Shirasu K."/>
            <person name="Hoshino A."/>
            <person name="Arita M."/>
        </authorList>
    </citation>
    <scope>NUCLEOTIDE SEQUENCE</scope>
    <source>
        <strain evidence="8">Hamamatsu line</strain>
    </source>
</reference>
<dbReference type="InterPro" id="IPR001360">
    <property type="entry name" value="Glyco_hydro_1"/>
</dbReference>
<keyword evidence="2 6" id="KW-0378">Hydrolase</keyword>
<keyword evidence="7" id="KW-0732">Signal</keyword>
<dbReference type="InterPro" id="IPR017853">
    <property type="entry name" value="GH"/>
</dbReference>
<dbReference type="PROSITE" id="PS00572">
    <property type="entry name" value="GLYCOSYL_HYDROL_F1_1"/>
    <property type="match status" value="1"/>
</dbReference>
<evidence type="ECO:0000256" key="6">
    <source>
        <dbReference type="RuleBase" id="RU004468"/>
    </source>
</evidence>
<evidence type="ECO:0000256" key="2">
    <source>
        <dbReference type="ARBA" id="ARBA00022801"/>
    </source>
</evidence>
<dbReference type="Pfam" id="PF00232">
    <property type="entry name" value="Glyco_hydro_1"/>
    <property type="match status" value="1"/>
</dbReference>
<feature type="active site" description="Nucleophile" evidence="4">
    <location>
        <position position="412"/>
    </location>
</feature>
<comment type="caution">
    <text evidence="8">The sequence shown here is derived from an EMBL/GenBank/DDBJ whole genome shotgun (WGS) entry which is preliminary data.</text>
</comment>
<protein>
    <submittedName>
        <fullName evidence="8">Beta glucosidase 46</fullName>
    </submittedName>
</protein>
<evidence type="ECO:0000256" key="1">
    <source>
        <dbReference type="ARBA" id="ARBA00010838"/>
    </source>
</evidence>
<dbReference type="SUPFAM" id="SSF51445">
    <property type="entry name" value="(Trans)glycosidases"/>
    <property type="match status" value="1"/>
</dbReference>
<dbReference type="InterPro" id="IPR033132">
    <property type="entry name" value="GH_1_N_CS"/>
</dbReference>
<evidence type="ECO:0000256" key="5">
    <source>
        <dbReference type="RuleBase" id="RU003690"/>
    </source>
</evidence>
<keyword evidence="9" id="KW-1185">Reference proteome</keyword>
<evidence type="ECO:0000256" key="7">
    <source>
        <dbReference type="SAM" id="SignalP"/>
    </source>
</evidence>
<dbReference type="PANTHER" id="PTHR10353">
    <property type="entry name" value="GLYCOSYL HYDROLASE"/>
    <property type="match status" value="1"/>
</dbReference>
<dbReference type="FunFam" id="3.20.20.80:FF:000020">
    <property type="entry name" value="Beta-glucosidase 12"/>
    <property type="match status" value="1"/>
</dbReference>
<dbReference type="PANTHER" id="PTHR10353:SF227">
    <property type="entry name" value="BETA-GLUCOSIDASE 46-LIKE ISOFORM X1"/>
    <property type="match status" value="1"/>
</dbReference>
<proteinExistence type="inferred from homology"/>
<feature type="signal peptide" evidence="7">
    <location>
        <begin position="1"/>
        <end position="22"/>
    </location>
</feature>
<dbReference type="PRINTS" id="PR00131">
    <property type="entry name" value="GLHYDRLASE1"/>
</dbReference>
<comment type="similarity">
    <text evidence="1 5">Belongs to the glycosyl hydrolase 1 family.</text>
</comment>
<dbReference type="PROSITE" id="PS00653">
    <property type="entry name" value="GLYCOSYL_HYDROL_F1_2"/>
    <property type="match status" value="1"/>
</dbReference>
<dbReference type="EMBL" id="BSYR01000025">
    <property type="protein sequence ID" value="GMI93325.1"/>
    <property type="molecule type" value="Genomic_DNA"/>
</dbReference>
<evidence type="ECO:0000256" key="3">
    <source>
        <dbReference type="ARBA" id="ARBA00023295"/>
    </source>
</evidence>
<evidence type="ECO:0000256" key="4">
    <source>
        <dbReference type="PROSITE-ProRule" id="PRU10055"/>
    </source>
</evidence>
<dbReference type="Proteomes" id="UP001165190">
    <property type="component" value="Unassembled WGS sequence"/>
</dbReference>
<dbReference type="OrthoDB" id="65569at2759"/>
<evidence type="ECO:0000313" key="9">
    <source>
        <dbReference type="Proteomes" id="UP001165190"/>
    </source>
</evidence>
<organism evidence="8 9">
    <name type="scientific">Hibiscus trionum</name>
    <name type="common">Flower of an hour</name>
    <dbReference type="NCBI Taxonomy" id="183268"/>
    <lineage>
        <taxon>Eukaryota</taxon>
        <taxon>Viridiplantae</taxon>
        <taxon>Streptophyta</taxon>
        <taxon>Embryophyta</taxon>
        <taxon>Tracheophyta</taxon>
        <taxon>Spermatophyta</taxon>
        <taxon>Magnoliopsida</taxon>
        <taxon>eudicotyledons</taxon>
        <taxon>Gunneridae</taxon>
        <taxon>Pentapetalae</taxon>
        <taxon>rosids</taxon>
        <taxon>malvids</taxon>
        <taxon>Malvales</taxon>
        <taxon>Malvaceae</taxon>
        <taxon>Malvoideae</taxon>
        <taxon>Hibiscus</taxon>
    </lineage>
</organism>
<dbReference type="GO" id="GO:0005975">
    <property type="term" value="P:carbohydrate metabolic process"/>
    <property type="evidence" value="ECO:0007669"/>
    <property type="project" value="InterPro"/>
</dbReference>
<dbReference type="Gene3D" id="3.20.20.80">
    <property type="entry name" value="Glycosidases"/>
    <property type="match status" value="1"/>
</dbReference>
<dbReference type="AlphaFoldDB" id="A0A9W7IF00"/>
<gene>
    <name evidence="8" type="ORF">HRI_003001800</name>
</gene>
<name>A0A9W7IF00_HIBTR</name>
<feature type="chain" id="PRO_5040846040" evidence="7">
    <location>
        <begin position="23"/>
        <end position="505"/>
    </location>
</feature>
<evidence type="ECO:0000313" key="8">
    <source>
        <dbReference type="EMBL" id="GMI93325.1"/>
    </source>
</evidence>
<keyword evidence="3 6" id="KW-0326">Glycosidase</keyword>
<dbReference type="InterPro" id="IPR018120">
    <property type="entry name" value="Glyco_hydro_1_AS"/>
</dbReference>
<sequence length="505" mass="57361">MNICMKLSIGLFLSQMFLLVLTEKQSSSNPPSAFPSSFLFGTASSAYQYEGAYLSDGKGLNNWDVYSHKPGNNIDDESNGDIAVDHYHKYLEDIDLMHSLGVNSYRFSISWARILPKGRFGEINEAGIEFYNNLIDALLVKDIKPLVTMTQFDFPQELEDRYGSWLSPQSQEDFAYFADICFKSFGDRVKYWVTFNEPDVQVRSGYRTGTFPPSRCSGPFGDCTDGDSEKEPFVAAHNIILAHIAAVHIYRTKYQETQGGSIGFVLHCDWYEPISNSIADMLAAERAQAFTINWFLEPIINGRYPLEMQNILGSILPDFSTVEKQKLNKALDFIGVNHYSSYYVRDCMFSECKPGTGTSKTEGYWAQSSQKNGIPIGEPIEQDGSSFYPQGMEKIVTYLKERYHNIPMIVTENGFADTKPNSTTEELIHDAARVKYLAGHLNALSTAIRKGADVRGYFVWSLLDDFEWINGYIFRFGLHHVDYKTLKRTPKSSATWYKKFISQHI</sequence>